<feature type="transmembrane region" description="Helical" evidence="9">
    <location>
        <begin position="178"/>
        <end position="196"/>
    </location>
</feature>
<keyword evidence="5 9" id="KW-1133">Transmembrane helix</keyword>
<dbReference type="GO" id="GO:0016020">
    <property type="term" value="C:membrane"/>
    <property type="evidence" value="ECO:0007669"/>
    <property type="project" value="UniProtKB-SubCell"/>
</dbReference>
<dbReference type="Proteomes" id="UP000233524">
    <property type="component" value="Unassembled WGS sequence"/>
</dbReference>
<feature type="domain" description="Major facilitator superfamily (MFS) profile" evidence="10">
    <location>
        <begin position="83"/>
        <end position="538"/>
    </location>
</feature>
<feature type="transmembrane region" description="Helical" evidence="9">
    <location>
        <begin position="79"/>
        <end position="96"/>
    </location>
</feature>
<evidence type="ECO:0000256" key="5">
    <source>
        <dbReference type="ARBA" id="ARBA00022989"/>
    </source>
</evidence>
<feature type="transmembrane region" description="Helical" evidence="9">
    <location>
        <begin position="413"/>
        <end position="436"/>
    </location>
</feature>
<dbReference type="PROSITE" id="PS00217">
    <property type="entry name" value="SUGAR_TRANSPORT_2"/>
    <property type="match status" value="1"/>
</dbReference>
<dbReference type="FunFam" id="1.20.1250.20:FF:000134">
    <property type="entry name" value="MFS sugar transporter protein"/>
    <property type="match status" value="1"/>
</dbReference>
<dbReference type="InterPro" id="IPR050814">
    <property type="entry name" value="Myo-inositol_Transporter"/>
</dbReference>
<comment type="subcellular location">
    <subcellularLocation>
        <location evidence="1">Membrane</location>
        <topology evidence="1">Multi-pass membrane protein</topology>
    </subcellularLocation>
</comment>
<dbReference type="PANTHER" id="PTHR48020">
    <property type="entry name" value="PROTON MYO-INOSITOL COTRANSPORTER"/>
    <property type="match status" value="1"/>
</dbReference>
<evidence type="ECO:0000256" key="4">
    <source>
        <dbReference type="ARBA" id="ARBA00022692"/>
    </source>
</evidence>
<dbReference type="AlphaFoldDB" id="A0A2N3N6I1"/>
<evidence type="ECO:0000256" key="1">
    <source>
        <dbReference type="ARBA" id="ARBA00004141"/>
    </source>
</evidence>
<evidence type="ECO:0000256" key="2">
    <source>
        <dbReference type="ARBA" id="ARBA00010992"/>
    </source>
</evidence>
<dbReference type="EMBL" id="NLAX01000701">
    <property type="protein sequence ID" value="PKS08049.1"/>
    <property type="molecule type" value="Genomic_DNA"/>
</dbReference>
<dbReference type="VEuPathDB" id="FungiDB:jhhlp_006661"/>
<evidence type="ECO:0000256" key="7">
    <source>
        <dbReference type="RuleBase" id="RU003346"/>
    </source>
</evidence>
<keyword evidence="4 9" id="KW-0812">Transmembrane</keyword>
<feature type="transmembrane region" description="Helical" evidence="9">
    <location>
        <begin position="116"/>
        <end position="137"/>
    </location>
</feature>
<feature type="transmembrane region" description="Helical" evidence="9">
    <location>
        <begin position="514"/>
        <end position="532"/>
    </location>
</feature>
<dbReference type="PRINTS" id="PR00171">
    <property type="entry name" value="SUGRTRNSPORT"/>
</dbReference>
<keyword evidence="12" id="KW-1185">Reference proteome</keyword>
<feature type="transmembrane region" description="Helical" evidence="9">
    <location>
        <begin position="448"/>
        <end position="470"/>
    </location>
</feature>
<feature type="region of interest" description="Disordered" evidence="8">
    <location>
        <begin position="1"/>
        <end position="21"/>
    </location>
</feature>
<evidence type="ECO:0000259" key="10">
    <source>
        <dbReference type="PROSITE" id="PS50850"/>
    </source>
</evidence>
<accession>A0A2N3N6I1</accession>
<dbReference type="OrthoDB" id="6339427at2759"/>
<dbReference type="NCBIfam" id="TIGR00879">
    <property type="entry name" value="SP"/>
    <property type="match status" value="1"/>
</dbReference>
<dbReference type="PROSITE" id="PS50850">
    <property type="entry name" value="MFS"/>
    <property type="match status" value="1"/>
</dbReference>
<evidence type="ECO:0000256" key="6">
    <source>
        <dbReference type="ARBA" id="ARBA00023136"/>
    </source>
</evidence>
<protein>
    <recommendedName>
        <fullName evidence="10">Major facilitator superfamily (MFS) profile domain-containing protein</fullName>
    </recommendedName>
</protein>
<evidence type="ECO:0000256" key="3">
    <source>
        <dbReference type="ARBA" id="ARBA00022448"/>
    </source>
</evidence>
<dbReference type="SUPFAM" id="SSF103473">
    <property type="entry name" value="MFS general substrate transporter"/>
    <property type="match status" value="1"/>
</dbReference>
<evidence type="ECO:0000313" key="12">
    <source>
        <dbReference type="Proteomes" id="UP000233524"/>
    </source>
</evidence>
<evidence type="ECO:0000256" key="9">
    <source>
        <dbReference type="SAM" id="Phobius"/>
    </source>
</evidence>
<dbReference type="InParanoid" id="A0A2N3N6I1"/>
<dbReference type="GO" id="GO:0015798">
    <property type="term" value="P:myo-inositol transport"/>
    <property type="evidence" value="ECO:0007669"/>
    <property type="project" value="UniProtKB-ARBA"/>
</dbReference>
<proteinExistence type="inferred from homology"/>
<keyword evidence="6 9" id="KW-0472">Membrane</keyword>
<comment type="similarity">
    <text evidence="2 7">Belongs to the major facilitator superfamily. Sugar transporter (TC 2.A.1.1) family.</text>
</comment>
<feature type="transmembrane region" description="Helical" evidence="9">
    <location>
        <begin position="149"/>
        <end position="166"/>
    </location>
</feature>
<sequence length="595" mass="66562">METKSEKLSSDRSNGRSSDHIEVSKAVAEADVAETEALRVAQQEKWRVDAFIEEMETQLQASGRTKGRFEISHKNTKRFTWLMVAFASMGGLLFGLDQSLISGANLFMPRDLGLDAKQVSLVNAGMPLGAVAGAFLLTPANEILGRRMAIILSTIFYTVGAALKAGSNSYAMMITGRLIMGLGVGIETGTVPVYVAETVDRKLRGNLVSLYQFNIALGEVLGFVVAAIFIKVEGNWRYILGSSIVFSTIMFLGMLVLPESPRFLMYKNRTVDSYRVWKRIRDLSSDEAKAEFYVMKESVQHEMRESEAKGARSRWVALDFVKLVGYFVFTGRFLFAYSLCSVPRARRAFVYANIMILLGQFVGINGIMYYMSVLMRQIGFDETNATYMSMVGGGALFIGTIPAIFTMERFGRRFWALLMLPGFFVGLIITGCSYLFDPETEPKKTQGLYLTGLIIYMLFYGPYACLTWVIPSEVYPTYLRSYGMSVSDAMVFLGSFIITYNFTAMQEAMTKTGLTLGFFGGIAVLGWFYQLVFMPETKNLTLEEIEIVFSKPTKQLVRENLQSSMRTMSLLLRFRFSEAVSAAQRNGEDTERGSP</sequence>
<feature type="transmembrane region" description="Helical" evidence="9">
    <location>
        <begin position="349"/>
        <end position="373"/>
    </location>
</feature>
<dbReference type="InterPro" id="IPR003663">
    <property type="entry name" value="Sugar/inositol_transpt"/>
</dbReference>
<feature type="transmembrane region" description="Helical" evidence="9">
    <location>
        <begin position="385"/>
        <end position="407"/>
    </location>
</feature>
<dbReference type="GO" id="GO:0015791">
    <property type="term" value="P:polyol transmembrane transport"/>
    <property type="evidence" value="ECO:0007669"/>
    <property type="project" value="UniProtKB-ARBA"/>
</dbReference>
<dbReference type="InterPro" id="IPR005829">
    <property type="entry name" value="Sugar_transporter_CS"/>
</dbReference>
<reference evidence="11 12" key="1">
    <citation type="journal article" date="2017" name="G3 (Bethesda)">
        <title>First Draft Genome Sequence of the Pathogenic Fungus Lomentospora prolificans (Formerly Scedosporium prolificans).</title>
        <authorList>
            <person name="Luo R."/>
            <person name="Zimin A."/>
            <person name="Workman R."/>
            <person name="Fan Y."/>
            <person name="Pertea G."/>
            <person name="Grossman N."/>
            <person name="Wear M.P."/>
            <person name="Jia B."/>
            <person name="Miller H."/>
            <person name="Casadevall A."/>
            <person name="Timp W."/>
            <person name="Zhang S.X."/>
            <person name="Salzberg S.L."/>
        </authorList>
    </citation>
    <scope>NUCLEOTIDE SEQUENCE [LARGE SCALE GENOMIC DNA]</scope>
    <source>
        <strain evidence="11 12">JHH-5317</strain>
    </source>
</reference>
<feature type="transmembrane region" description="Helical" evidence="9">
    <location>
        <begin position="236"/>
        <end position="257"/>
    </location>
</feature>
<dbReference type="Gene3D" id="1.20.1250.20">
    <property type="entry name" value="MFS general substrate transporter like domains"/>
    <property type="match status" value="1"/>
</dbReference>
<dbReference type="Pfam" id="PF00083">
    <property type="entry name" value="Sugar_tr"/>
    <property type="match status" value="1"/>
</dbReference>
<feature type="transmembrane region" description="Helical" evidence="9">
    <location>
        <begin position="208"/>
        <end position="230"/>
    </location>
</feature>
<comment type="caution">
    <text evidence="11">The sequence shown here is derived from an EMBL/GenBank/DDBJ whole genome shotgun (WGS) entry which is preliminary data.</text>
</comment>
<name>A0A2N3N6I1_9PEZI</name>
<gene>
    <name evidence="11" type="ORF">jhhlp_006661</name>
</gene>
<feature type="transmembrane region" description="Helical" evidence="9">
    <location>
        <begin position="315"/>
        <end position="337"/>
    </location>
</feature>
<organism evidence="11 12">
    <name type="scientific">Lomentospora prolificans</name>
    <dbReference type="NCBI Taxonomy" id="41688"/>
    <lineage>
        <taxon>Eukaryota</taxon>
        <taxon>Fungi</taxon>
        <taxon>Dikarya</taxon>
        <taxon>Ascomycota</taxon>
        <taxon>Pezizomycotina</taxon>
        <taxon>Sordariomycetes</taxon>
        <taxon>Hypocreomycetidae</taxon>
        <taxon>Microascales</taxon>
        <taxon>Microascaceae</taxon>
        <taxon>Lomentospora</taxon>
    </lineage>
</organism>
<evidence type="ECO:0000256" key="8">
    <source>
        <dbReference type="SAM" id="MobiDB-lite"/>
    </source>
</evidence>
<dbReference type="InterPro" id="IPR005828">
    <property type="entry name" value="MFS_sugar_transport-like"/>
</dbReference>
<dbReference type="PANTHER" id="PTHR48020:SF9">
    <property type="entry name" value="MAJOR FACILITATOR SUPERFAMILY (MFS) PROFILE DOMAIN-CONTAINING PROTEIN"/>
    <property type="match status" value="1"/>
</dbReference>
<feature type="transmembrane region" description="Helical" evidence="9">
    <location>
        <begin position="482"/>
        <end position="502"/>
    </location>
</feature>
<evidence type="ECO:0000313" key="11">
    <source>
        <dbReference type="EMBL" id="PKS08049.1"/>
    </source>
</evidence>
<dbReference type="InterPro" id="IPR020846">
    <property type="entry name" value="MFS_dom"/>
</dbReference>
<keyword evidence="3 7" id="KW-0813">Transport</keyword>
<dbReference type="InterPro" id="IPR036259">
    <property type="entry name" value="MFS_trans_sf"/>
</dbReference>
<dbReference type="GO" id="GO:0022857">
    <property type="term" value="F:transmembrane transporter activity"/>
    <property type="evidence" value="ECO:0007669"/>
    <property type="project" value="InterPro"/>
</dbReference>